<evidence type="ECO:0000313" key="3">
    <source>
        <dbReference type="Proteomes" id="UP001497522"/>
    </source>
</evidence>
<evidence type="ECO:0000313" key="2">
    <source>
        <dbReference type="EMBL" id="CAK9868463.1"/>
    </source>
</evidence>
<accession>A0ABP1B147</accession>
<dbReference type="Proteomes" id="UP001497522">
    <property type="component" value="Chromosome 18"/>
</dbReference>
<proteinExistence type="predicted"/>
<feature type="compositionally biased region" description="Basic and acidic residues" evidence="1">
    <location>
        <begin position="30"/>
        <end position="43"/>
    </location>
</feature>
<feature type="compositionally biased region" description="Polar residues" evidence="1">
    <location>
        <begin position="7"/>
        <end position="17"/>
    </location>
</feature>
<keyword evidence="3" id="KW-1185">Reference proteome</keyword>
<gene>
    <name evidence="2" type="ORF">CSSPJE1EN2_LOCUS11422</name>
</gene>
<name>A0ABP1B147_9BRYO</name>
<dbReference type="EMBL" id="OZ023719">
    <property type="protein sequence ID" value="CAK9868463.1"/>
    <property type="molecule type" value="Genomic_DNA"/>
</dbReference>
<organism evidence="2 3">
    <name type="scientific">Sphagnum jensenii</name>
    <dbReference type="NCBI Taxonomy" id="128206"/>
    <lineage>
        <taxon>Eukaryota</taxon>
        <taxon>Viridiplantae</taxon>
        <taxon>Streptophyta</taxon>
        <taxon>Embryophyta</taxon>
        <taxon>Bryophyta</taxon>
        <taxon>Sphagnophytina</taxon>
        <taxon>Sphagnopsida</taxon>
        <taxon>Sphagnales</taxon>
        <taxon>Sphagnaceae</taxon>
        <taxon>Sphagnum</taxon>
    </lineage>
</organism>
<protein>
    <submittedName>
        <fullName evidence="2">Uncharacterized protein</fullName>
    </submittedName>
</protein>
<evidence type="ECO:0000256" key="1">
    <source>
        <dbReference type="SAM" id="MobiDB-lite"/>
    </source>
</evidence>
<feature type="region of interest" description="Disordered" evidence="1">
    <location>
        <begin position="1"/>
        <end position="45"/>
    </location>
</feature>
<sequence>MDAENGTVENDTNNSDGVENEFGSNEGVEEDHKVDMKEMKQEGENEVTLSNEHTYNHVYFQLQQAANSLGDRGHFTNVSGFKVQALTACHRCYCDNSQTIEGRLMQERTCEGGTTPMNGSSPFGGNGGGVVYWHSGPPRPPQHGQTFPLGYNKGVYNQGHRPPFYGQLVPGPPFAVPPFMPVMYPSGSLPR</sequence>
<reference evidence="2" key="1">
    <citation type="submission" date="2024-03" db="EMBL/GenBank/DDBJ databases">
        <authorList>
            <consortium name="ELIXIR-Norway"/>
            <consortium name="Elixir Norway"/>
        </authorList>
    </citation>
    <scope>NUCLEOTIDE SEQUENCE</scope>
</reference>